<evidence type="ECO:0000313" key="3">
    <source>
        <dbReference type="Proteomes" id="UP000228945"/>
    </source>
</evidence>
<accession>A0A2D2AV43</accession>
<dbReference type="CDD" id="cd10153">
    <property type="entry name" value="RcnR-FrmR-like_DUF156"/>
    <property type="match status" value="1"/>
</dbReference>
<dbReference type="PANTHER" id="PTHR33677:SF5">
    <property type="entry name" value="TRANSCRIPTIONAL REPRESSOR FRMR"/>
    <property type="match status" value="1"/>
</dbReference>
<gene>
    <name evidence="2" type="ORF">CSW64_05125</name>
</gene>
<sequence>MAHTKTNADALLKRVRRIAGQVAAIERAIEGDADCAQTLHLVAATRGALNGLLDEIVEDHIREHVARPSLSDAERAVGAEQVIEAFRRYSK</sequence>
<dbReference type="AlphaFoldDB" id="A0A2D2AV43"/>
<dbReference type="KEGG" id="cmb:CSW64_05125"/>
<dbReference type="Pfam" id="PF02583">
    <property type="entry name" value="Trns_repr_metal"/>
    <property type="match status" value="1"/>
</dbReference>
<dbReference type="GO" id="GO:0046872">
    <property type="term" value="F:metal ion binding"/>
    <property type="evidence" value="ECO:0007669"/>
    <property type="project" value="InterPro"/>
</dbReference>
<dbReference type="EMBL" id="CP024201">
    <property type="protein sequence ID" value="ATQ41837.1"/>
    <property type="molecule type" value="Genomic_DNA"/>
</dbReference>
<dbReference type="InterPro" id="IPR003735">
    <property type="entry name" value="Metal_Tscrpt_repr"/>
</dbReference>
<dbReference type="InterPro" id="IPR038390">
    <property type="entry name" value="Metal_Tscrpt_repr_sf"/>
</dbReference>
<dbReference type="GO" id="GO:0045892">
    <property type="term" value="P:negative regulation of DNA-templated transcription"/>
    <property type="evidence" value="ECO:0007669"/>
    <property type="project" value="UniProtKB-ARBA"/>
</dbReference>
<dbReference type="RefSeq" id="WP_099621094.1">
    <property type="nucleotide sequence ID" value="NZ_CP024201.1"/>
</dbReference>
<organism evidence="2 3">
    <name type="scientific">Caulobacter mirabilis</name>
    <dbReference type="NCBI Taxonomy" id="69666"/>
    <lineage>
        <taxon>Bacteria</taxon>
        <taxon>Pseudomonadati</taxon>
        <taxon>Pseudomonadota</taxon>
        <taxon>Alphaproteobacteria</taxon>
        <taxon>Caulobacterales</taxon>
        <taxon>Caulobacteraceae</taxon>
        <taxon>Caulobacter</taxon>
    </lineage>
</organism>
<protein>
    <submittedName>
        <fullName evidence="2">Transcriptional regulator</fullName>
    </submittedName>
</protein>
<comment type="similarity">
    <text evidence="1">Belongs to the FrmR/RcnR family.</text>
</comment>
<dbReference type="Gene3D" id="1.20.58.1000">
    <property type="entry name" value="Metal-sensitive repressor, helix protomer"/>
    <property type="match status" value="1"/>
</dbReference>
<evidence type="ECO:0000256" key="1">
    <source>
        <dbReference type="ARBA" id="ARBA00005260"/>
    </source>
</evidence>
<evidence type="ECO:0000313" key="2">
    <source>
        <dbReference type="EMBL" id="ATQ41837.1"/>
    </source>
</evidence>
<dbReference type="OrthoDB" id="9806052at2"/>
<proteinExistence type="inferred from homology"/>
<keyword evidence="3" id="KW-1185">Reference proteome</keyword>
<name>A0A2D2AV43_9CAUL</name>
<dbReference type="GO" id="GO:0003677">
    <property type="term" value="F:DNA binding"/>
    <property type="evidence" value="ECO:0007669"/>
    <property type="project" value="InterPro"/>
</dbReference>
<reference evidence="2 3" key="1">
    <citation type="submission" date="2017-10" db="EMBL/GenBank/DDBJ databases">
        <title>Genome sequence of Caulobacter mirabilis FWC38.</title>
        <authorList>
            <person name="Fiebig A."/>
            <person name="Crosson S."/>
        </authorList>
    </citation>
    <scope>NUCLEOTIDE SEQUENCE [LARGE SCALE GENOMIC DNA]</scope>
    <source>
        <strain evidence="2 3">FWC 38</strain>
    </source>
</reference>
<dbReference type="Proteomes" id="UP000228945">
    <property type="component" value="Chromosome"/>
</dbReference>
<dbReference type="PANTHER" id="PTHR33677">
    <property type="entry name" value="TRANSCRIPTIONAL REPRESSOR FRMR-RELATED"/>
    <property type="match status" value="1"/>
</dbReference>